<feature type="compositionally biased region" description="Polar residues" evidence="1">
    <location>
        <begin position="37"/>
        <end position="47"/>
    </location>
</feature>
<evidence type="ECO:0000313" key="2">
    <source>
        <dbReference type="Proteomes" id="UP000887565"/>
    </source>
</evidence>
<sequence length="88" mass="9995">MIESCLPIANTYCQRTEWIASPFLARKSKVPRDLPPVSSNPLRNRTSVGKGKKMTSSGTRLRDDLPDEKSKNRLFSDARCRRSMPDEV</sequence>
<feature type="region of interest" description="Disordered" evidence="1">
    <location>
        <begin position="29"/>
        <end position="88"/>
    </location>
</feature>
<dbReference type="WBParaSite" id="nRc.2.0.1.t28599-RA">
    <property type="protein sequence ID" value="nRc.2.0.1.t28599-RA"/>
    <property type="gene ID" value="nRc.2.0.1.g28599"/>
</dbReference>
<accession>A0A915JQQ9</accession>
<organism evidence="2 3">
    <name type="scientific">Romanomermis culicivorax</name>
    <name type="common">Nematode worm</name>
    <dbReference type="NCBI Taxonomy" id="13658"/>
    <lineage>
        <taxon>Eukaryota</taxon>
        <taxon>Metazoa</taxon>
        <taxon>Ecdysozoa</taxon>
        <taxon>Nematoda</taxon>
        <taxon>Enoplea</taxon>
        <taxon>Dorylaimia</taxon>
        <taxon>Mermithida</taxon>
        <taxon>Mermithoidea</taxon>
        <taxon>Mermithidae</taxon>
        <taxon>Romanomermis</taxon>
    </lineage>
</organism>
<protein>
    <submittedName>
        <fullName evidence="3">Uncharacterized protein</fullName>
    </submittedName>
</protein>
<name>A0A915JQQ9_ROMCU</name>
<dbReference type="Proteomes" id="UP000887565">
    <property type="component" value="Unplaced"/>
</dbReference>
<feature type="compositionally biased region" description="Basic and acidic residues" evidence="1">
    <location>
        <begin position="60"/>
        <end position="88"/>
    </location>
</feature>
<evidence type="ECO:0000313" key="3">
    <source>
        <dbReference type="WBParaSite" id="nRc.2.0.1.t28599-RA"/>
    </source>
</evidence>
<proteinExistence type="predicted"/>
<evidence type="ECO:0000256" key="1">
    <source>
        <dbReference type="SAM" id="MobiDB-lite"/>
    </source>
</evidence>
<reference evidence="3" key="1">
    <citation type="submission" date="2022-11" db="UniProtKB">
        <authorList>
            <consortium name="WormBaseParasite"/>
        </authorList>
    </citation>
    <scope>IDENTIFICATION</scope>
</reference>
<dbReference type="AlphaFoldDB" id="A0A915JQQ9"/>
<keyword evidence="2" id="KW-1185">Reference proteome</keyword>